<sequence length="166" mass="18354">MTCKFCCGKISVVVYSSSTPVSALITRTLFVFYVCGISFSSPAEEEEEEEEEEGVSCKCNSHANVCHVNTGKCFCTTKGIKGDQCQLCDSENRYLATRGRLIRDGHQVPRHFCWRDRQPVELSASHQSGCSRRSLLPPGLLGKLSQAKGEQLRSLLTASQSQLKDN</sequence>
<comment type="caution">
    <text evidence="1">The sequence shown here is derived from an EMBL/GenBank/DDBJ whole genome shotgun (WGS) entry which is preliminary data.</text>
</comment>
<evidence type="ECO:0000313" key="1">
    <source>
        <dbReference type="EMBL" id="CAB1432941.1"/>
    </source>
</evidence>
<protein>
    <recommendedName>
        <fullName evidence="3">Laminin EGF-like domain-containing protein</fullName>
    </recommendedName>
</protein>
<proteinExistence type="predicted"/>
<gene>
    <name evidence="1" type="ORF">PLEPLA_LOCUS21029</name>
</gene>
<reference evidence="1" key="1">
    <citation type="submission" date="2020-03" db="EMBL/GenBank/DDBJ databases">
        <authorList>
            <person name="Weist P."/>
        </authorList>
    </citation>
    <scope>NUCLEOTIDE SEQUENCE</scope>
</reference>
<keyword evidence="2" id="KW-1185">Reference proteome</keyword>
<organism evidence="1 2">
    <name type="scientific">Pleuronectes platessa</name>
    <name type="common">European plaice</name>
    <dbReference type="NCBI Taxonomy" id="8262"/>
    <lineage>
        <taxon>Eukaryota</taxon>
        <taxon>Metazoa</taxon>
        <taxon>Chordata</taxon>
        <taxon>Craniata</taxon>
        <taxon>Vertebrata</taxon>
        <taxon>Euteleostomi</taxon>
        <taxon>Actinopterygii</taxon>
        <taxon>Neopterygii</taxon>
        <taxon>Teleostei</taxon>
        <taxon>Neoteleostei</taxon>
        <taxon>Acanthomorphata</taxon>
        <taxon>Carangaria</taxon>
        <taxon>Pleuronectiformes</taxon>
        <taxon>Pleuronectoidei</taxon>
        <taxon>Pleuronectidae</taxon>
        <taxon>Pleuronectes</taxon>
    </lineage>
</organism>
<evidence type="ECO:0000313" key="2">
    <source>
        <dbReference type="Proteomes" id="UP001153269"/>
    </source>
</evidence>
<evidence type="ECO:0008006" key="3">
    <source>
        <dbReference type="Google" id="ProtNLM"/>
    </source>
</evidence>
<dbReference type="AlphaFoldDB" id="A0A9N7UMR6"/>
<accession>A0A9N7UMR6</accession>
<name>A0A9N7UMR6_PLEPL</name>
<dbReference type="EMBL" id="CADEAL010001494">
    <property type="protein sequence ID" value="CAB1432941.1"/>
    <property type="molecule type" value="Genomic_DNA"/>
</dbReference>
<dbReference type="Proteomes" id="UP001153269">
    <property type="component" value="Unassembled WGS sequence"/>
</dbReference>